<accession>A0AAF0GKV4</accession>
<organism evidence="1 2">
    <name type="scientific">Arthrobacter phage MaGuCo</name>
    <dbReference type="NCBI Taxonomy" id="3038363"/>
    <lineage>
        <taxon>Viruses</taxon>
        <taxon>Duplodnaviria</taxon>
        <taxon>Heunggongvirae</taxon>
        <taxon>Uroviricota</taxon>
        <taxon>Caudoviricetes</taxon>
        <taxon>Casidaviridae</taxon>
        <taxon>Liebevirus</taxon>
        <taxon>Liebevirus maguco</taxon>
    </lineage>
</organism>
<reference evidence="1 2" key="1">
    <citation type="submission" date="2023-03" db="EMBL/GenBank/DDBJ databases">
        <authorList>
            <person name="Jones P.T."/>
            <person name="Zarakotas T.R."/>
            <person name="Pitt R.A."/>
            <person name="Hinrichsen E.D."/>
            <person name="Woods I.A."/>
            <person name="Gubitose M.G."/>
            <person name="Lord C.E."/>
            <person name="Wilkes B.M."/>
            <person name="Diggins A.E."/>
            <person name="Parsons M.T."/>
            <person name="Kearns B.S."/>
            <person name="Garlena R.A."/>
            <person name="Russell D.A."/>
            <person name="Jacobs-Sera D."/>
            <person name="Hatfull G.F."/>
        </authorList>
    </citation>
    <scope>NUCLEOTIDE SEQUENCE [LARGE SCALE GENOMIC DNA]</scope>
</reference>
<proteinExistence type="predicted"/>
<name>A0AAF0GKV4_9CAUD</name>
<gene>
    <name evidence="1" type="primary">51</name>
    <name evidence="1" type="ORF">SEA_MAGUCO_51</name>
</gene>
<protein>
    <submittedName>
        <fullName evidence="1">Uncharacterized protein</fullName>
    </submittedName>
</protein>
<evidence type="ECO:0000313" key="2">
    <source>
        <dbReference type="Proteomes" id="UP001241023"/>
    </source>
</evidence>
<evidence type="ECO:0000313" key="1">
    <source>
        <dbReference type="EMBL" id="WGH20343.1"/>
    </source>
</evidence>
<keyword evidence="2" id="KW-1185">Reference proteome</keyword>
<sequence>MARLSLGERQYRHRRYAVRRQALDLVIPAGGPYERRAERRWRSALRRSIRRHFATPALIHNGRKAR</sequence>
<dbReference type="Proteomes" id="UP001241023">
    <property type="component" value="Segment"/>
</dbReference>
<dbReference type="EMBL" id="OQ709203">
    <property type="protein sequence ID" value="WGH20343.1"/>
    <property type="molecule type" value="Genomic_DNA"/>
</dbReference>